<evidence type="ECO:0000313" key="3">
    <source>
        <dbReference type="Proteomes" id="UP000266673"/>
    </source>
</evidence>
<reference evidence="2 3" key="1">
    <citation type="submission" date="2018-06" db="EMBL/GenBank/DDBJ databases">
        <title>Comparative genomics reveals the genomic features of Rhizophagus irregularis, R. cerebriforme, R. diaphanum and Gigaspora rosea, and their symbiotic lifestyle signature.</title>
        <authorList>
            <person name="Morin E."/>
            <person name="San Clemente H."/>
            <person name="Chen E.C.H."/>
            <person name="De La Providencia I."/>
            <person name="Hainaut M."/>
            <person name="Kuo A."/>
            <person name="Kohler A."/>
            <person name="Murat C."/>
            <person name="Tang N."/>
            <person name="Roy S."/>
            <person name="Loubradou J."/>
            <person name="Henrissat B."/>
            <person name="Grigoriev I.V."/>
            <person name="Corradi N."/>
            <person name="Roux C."/>
            <person name="Martin F.M."/>
        </authorList>
    </citation>
    <scope>NUCLEOTIDE SEQUENCE [LARGE SCALE GENOMIC DNA]</scope>
    <source>
        <strain evidence="2 3">DAOM 194757</strain>
    </source>
</reference>
<comment type="caution">
    <text evidence="2">The sequence shown here is derived from an EMBL/GenBank/DDBJ whole genome shotgun (WGS) entry which is preliminary data.</text>
</comment>
<sequence length="55" mass="6949">MLIRELLIHLIIVNVLTNIMLFFNCPNFMYWNNMWIIIFFLFRRFYIQSSFSTFY</sequence>
<gene>
    <name evidence="2" type="ORF">C2G38_2099707</name>
</gene>
<protein>
    <submittedName>
        <fullName evidence="2">Uncharacterized protein</fullName>
    </submittedName>
</protein>
<keyword evidence="3" id="KW-1185">Reference proteome</keyword>
<dbReference type="Proteomes" id="UP000266673">
    <property type="component" value="Unassembled WGS sequence"/>
</dbReference>
<name>A0A397UZA5_9GLOM</name>
<evidence type="ECO:0000313" key="2">
    <source>
        <dbReference type="EMBL" id="RIB12913.1"/>
    </source>
</evidence>
<keyword evidence="1" id="KW-1133">Transmembrane helix</keyword>
<feature type="transmembrane region" description="Helical" evidence="1">
    <location>
        <begin position="29"/>
        <end position="46"/>
    </location>
</feature>
<organism evidence="2 3">
    <name type="scientific">Gigaspora rosea</name>
    <dbReference type="NCBI Taxonomy" id="44941"/>
    <lineage>
        <taxon>Eukaryota</taxon>
        <taxon>Fungi</taxon>
        <taxon>Fungi incertae sedis</taxon>
        <taxon>Mucoromycota</taxon>
        <taxon>Glomeromycotina</taxon>
        <taxon>Glomeromycetes</taxon>
        <taxon>Diversisporales</taxon>
        <taxon>Gigasporaceae</taxon>
        <taxon>Gigaspora</taxon>
    </lineage>
</organism>
<dbReference type="AlphaFoldDB" id="A0A397UZA5"/>
<dbReference type="EMBL" id="QKWP01000977">
    <property type="protein sequence ID" value="RIB12913.1"/>
    <property type="molecule type" value="Genomic_DNA"/>
</dbReference>
<feature type="transmembrane region" description="Helical" evidence="1">
    <location>
        <begin position="7"/>
        <end position="23"/>
    </location>
</feature>
<keyword evidence="1" id="KW-0472">Membrane</keyword>
<proteinExistence type="predicted"/>
<keyword evidence="1" id="KW-0812">Transmembrane</keyword>
<evidence type="ECO:0000256" key="1">
    <source>
        <dbReference type="SAM" id="Phobius"/>
    </source>
</evidence>
<accession>A0A397UZA5</accession>